<accession>J9FKJ0</accession>
<protein>
    <recommendedName>
        <fullName evidence="2">Bacteroidetes PKD-like domain-containing protein</fullName>
    </recommendedName>
</protein>
<proteinExistence type="predicted"/>
<organism evidence="1">
    <name type="scientific">gut metagenome</name>
    <dbReference type="NCBI Taxonomy" id="749906"/>
    <lineage>
        <taxon>unclassified sequences</taxon>
        <taxon>metagenomes</taxon>
        <taxon>organismal metagenomes</taxon>
    </lineage>
</organism>
<dbReference type="EMBL" id="AMCI01005817">
    <property type="protein sequence ID" value="EJW95421.1"/>
    <property type="molecule type" value="Genomic_DNA"/>
</dbReference>
<comment type="caution">
    <text evidence="1">The sequence shown here is derived from an EMBL/GenBank/DDBJ whole genome shotgun (WGS) entry which is preliminary data.</text>
</comment>
<name>J9FKJ0_9ZZZZ</name>
<evidence type="ECO:0008006" key="2">
    <source>
        <dbReference type="Google" id="ProtNLM"/>
    </source>
</evidence>
<sequence length="493" mass="55702">MNNIIKIMCFLLLAMGWTGCYEDKGNYDYTVMSRPVVKGIPEQCTAYVNSRLHIPVTVEWPNGELKNISYEWRVEGKTISTEKDLDIVVNLDVRPRQYADFSVIDNETGVREMTLFTIDVTTEFSAGWIAISQESDCSEMSFIREGDNRLYKNIYETANGEKLPKGVVQVKEHWIPYGDLTGEIFIGIPTGPNYSLDLDGNSLKRVVYNKDEFLGNVPENFAPVNMDCVANWDYIFSNGKLFTRYVERTYDAQYHEGKFVPVAVPGDYELSPLTLRGNIVASTDIIAFDLKTKSYQLLRDGSLKNFNFEDDPNKRFNPSNMNKTLVSGGATSTNIPVDQFITFLKGDDQKYYVHCFAFSGWGKKSYTSESEKVFPDASLIKSDTQWAVCKNRPYVYFTSGNDLYAYNTTGNTVKKLEGCQFSKPIKAIALNPLNYEQLAVAVENSSNASKCDFMLLDVSYVGNGKIMEGSRQEAALGSVSKLYYKIGNQWNAY</sequence>
<evidence type="ECO:0000313" key="1">
    <source>
        <dbReference type="EMBL" id="EJW95421.1"/>
    </source>
</evidence>
<dbReference type="InterPro" id="IPR032183">
    <property type="entry name" value="PKD-like"/>
</dbReference>
<dbReference type="PROSITE" id="PS51257">
    <property type="entry name" value="PROKAR_LIPOPROTEIN"/>
    <property type="match status" value="1"/>
</dbReference>
<dbReference type="Pfam" id="PF16407">
    <property type="entry name" value="PKD_2"/>
    <property type="match status" value="1"/>
</dbReference>
<reference evidence="1" key="1">
    <citation type="journal article" date="2012" name="PLoS ONE">
        <title>Gene sets for utilization of primary and secondary nutrition supplies in the distal gut of endangered iberian lynx.</title>
        <authorList>
            <person name="Alcaide M."/>
            <person name="Messina E."/>
            <person name="Richter M."/>
            <person name="Bargiela R."/>
            <person name="Peplies J."/>
            <person name="Huws S.A."/>
            <person name="Newbold C.J."/>
            <person name="Golyshin P.N."/>
            <person name="Simon M.A."/>
            <person name="Lopez G."/>
            <person name="Yakimov M.M."/>
            <person name="Ferrer M."/>
        </authorList>
    </citation>
    <scope>NUCLEOTIDE SEQUENCE</scope>
</reference>
<gene>
    <name evidence="1" type="ORF">EVA_16489</name>
</gene>
<dbReference type="AlphaFoldDB" id="J9FKJ0"/>